<evidence type="ECO:0000256" key="5">
    <source>
        <dbReference type="ARBA" id="ARBA00022840"/>
    </source>
</evidence>
<evidence type="ECO:0000256" key="6">
    <source>
        <dbReference type="ARBA" id="ARBA00023125"/>
    </source>
</evidence>
<dbReference type="GO" id="GO:0016887">
    <property type="term" value="F:ATP hydrolysis activity"/>
    <property type="evidence" value="ECO:0007669"/>
    <property type="project" value="RHEA"/>
</dbReference>
<proteinExistence type="inferred from homology"/>
<dbReference type="InterPro" id="IPR027417">
    <property type="entry name" value="P-loop_NTPase"/>
</dbReference>
<feature type="binding site" evidence="9">
    <location>
        <position position="79"/>
    </location>
    <ligand>
        <name>ATP</name>
        <dbReference type="ChEBI" id="CHEBI:30616"/>
    </ligand>
</feature>
<dbReference type="Gene3D" id="1.10.10.10">
    <property type="entry name" value="Winged helix-like DNA-binding domain superfamily/Winged helix DNA-binding domain"/>
    <property type="match status" value="1"/>
</dbReference>
<dbReference type="GO" id="GO:0006281">
    <property type="term" value="P:DNA repair"/>
    <property type="evidence" value="ECO:0007669"/>
    <property type="project" value="UniProtKB-UniRule"/>
</dbReference>
<keyword evidence="7 9" id="KW-0233">DNA recombination</keyword>
<dbReference type="InterPro" id="IPR008824">
    <property type="entry name" value="RuvB-like_N"/>
</dbReference>
<evidence type="ECO:0000256" key="9">
    <source>
        <dbReference type="HAMAP-Rule" id="MF_00016"/>
    </source>
</evidence>
<keyword evidence="13" id="KW-1185">Reference proteome</keyword>
<dbReference type="RefSeq" id="WP_119110141.1">
    <property type="nucleotide sequence ID" value="NZ_QXJC01000007.1"/>
</dbReference>
<comment type="subunit">
    <text evidence="9">Homohexamer. Forms an RuvA(8)-RuvB(12)-Holliday junction (HJ) complex. HJ DNA is sandwiched between 2 RuvA tetramers; dsDNA enters through RuvA and exits via RuvB. An RuvB hexamer assembles on each DNA strand where it exits the tetramer. Each RuvB hexamer is contacted by two RuvA subunits (via domain III) on 2 adjacent RuvB subunits; this complex drives branch migration. In the full resolvosome a probable DNA-RuvA(4)-RuvB(12)-RuvC(2) complex forms which resolves the HJ.</text>
</comment>
<dbReference type="SUPFAM" id="SSF52540">
    <property type="entry name" value="P-loop containing nucleoside triphosphate hydrolases"/>
    <property type="match status" value="1"/>
</dbReference>
<dbReference type="InterPro" id="IPR036390">
    <property type="entry name" value="WH_DNA-bd_sf"/>
</dbReference>
<dbReference type="Pfam" id="PF05491">
    <property type="entry name" value="WHD_RuvB"/>
    <property type="match status" value="1"/>
</dbReference>
<dbReference type="Pfam" id="PF05496">
    <property type="entry name" value="RuvB_N"/>
    <property type="match status" value="1"/>
</dbReference>
<dbReference type="InterPro" id="IPR003593">
    <property type="entry name" value="AAA+_ATPase"/>
</dbReference>
<feature type="binding site" evidence="9">
    <location>
        <position position="184"/>
    </location>
    <ligand>
        <name>ATP</name>
        <dbReference type="ChEBI" id="CHEBI:30616"/>
    </ligand>
</feature>
<name>A0A398C5J9_9BURK</name>
<evidence type="ECO:0000256" key="10">
    <source>
        <dbReference type="SAM" id="MobiDB-lite"/>
    </source>
</evidence>
<dbReference type="GO" id="GO:0005524">
    <property type="term" value="F:ATP binding"/>
    <property type="evidence" value="ECO:0007669"/>
    <property type="project" value="UniProtKB-UniRule"/>
</dbReference>
<keyword evidence="3 9" id="KW-0227">DNA damage</keyword>
<comment type="function">
    <text evidence="9">The RuvA-RuvB-RuvC complex processes Holliday junction (HJ) DNA during genetic recombination and DNA repair, while the RuvA-RuvB complex plays an important role in the rescue of blocked DNA replication forks via replication fork reversal (RFR). RuvA specifically binds to HJ cruciform DNA, conferring on it an open structure. The RuvB hexamer acts as an ATP-dependent pump, pulling dsDNA into and through the RuvAB complex. RuvB forms 2 homohexamers on either side of HJ DNA bound by 1 or 2 RuvA tetramers; 4 subunits per hexamer contact DNA at a time. Coordinated motions by a converter formed by DNA-disengaged RuvB subunits stimulates ATP hydrolysis and nucleotide exchange. Immobilization of the converter enables RuvB to convert the ATP-contained energy into a lever motion, pulling 2 nucleotides of DNA out of the RuvA tetramer per ATP hydrolyzed, thus driving DNA branch migration. The RuvB motors rotate together with the DNA substrate, which together with the progressing nucleotide cycle form the mechanistic basis for DNA recombination by continuous HJ branch migration. Branch migration allows RuvC to scan DNA until it finds its consensus sequence, where it cleaves and resolves cruciform DNA.</text>
</comment>
<comment type="subcellular location">
    <subcellularLocation>
        <location evidence="9">Cytoplasm</location>
    </subcellularLocation>
</comment>
<protein>
    <recommendedName>
        <fullName evidence="9">Holliday junction branch migration complex subunit RuvB</fullName>
        <ecNumber evidence="9">3.6.4.-</ecNumber>
    </recommendedName>
</protein>
<dbReference type="SMART" id="SM00382">
    <property type="entry name" value="AAA"/>
    <property type="match status" value="1"/>
</dbReference>
<feature type="binding site" evidence="9">
    <location>
        <begin position="141"/>
        <end position="143"/>
    </location>
    <ligand>
        <name>ATP</name>
        <dbReference type="ChEBI" id="CHEBI:30616"/>
    </ligand>
</feature>
<evidence type="ECO:0000256" key="8">
    <source>
        <dbReference type="ARBA" id="ARBA00023204"/>
    </source>
</evidence>
<feature type="binding site" evidence="9">
    <location>
        <position position="79"/>
    </location>
    <ligand>
        <name>Mg(2+)</name>
        <dbReference type="ChEBI" id="CHEBI:18420"/>
    </ligand>
</feature>
<dbReference type="PANTHER" id="PTHR42848:SF1">
    <property type="entry name" value="HOLLIDAY JUNCTION BRANCH MIGRATION COMPLEX SUBUNIT RUVB"/>
    <property type="match status" value="1"/>
</dbReference>
<feature type="binding site" evidence="9">
    <location>
        <position position="33"/>
    </location>
    <ligand>
        <name>ATP</name>
        <dbReference type="ChEBI" id="CHEBI:30616"/>
    </ligand>
</feature>
<dbReference type="GO" id="GO:0006310">
    <property type="term" value="P:DNA recombination"/>
    <property type="evidence" value="ECO:0007669"/>
    <property type="project" value="UniProtKB-UniRule"/>
</dbReference>
<dbReference type="InterPro" id="IPR036388">
    <property type="entry name" value="WH-like_DNA-bd_sf"/>
</dbReference>
<dbReference type="InterPro" id="IPR041445">
    <property type="entry name" value="AAA_lid_4"/>
</dbReference>
<evidence type="ECO:0000256" key="3">
    <source>
        <dbReference type="ARBA" id="ARBA00022763"/>
    </source>
</evidence>
<reference evidence="12 13" key="1">
    <citation type="submission" date="2018-09" db="EMBL/GenBank/DDBJ databases">
        <title>Draft genome of Simplicispira sp. NY-02.</title>
        <authorList>
            <person name="Im W.T."/>
        </authorList>
    </citation>
    <scope>NUCLEOTIDE SEQUENCE [LARGE SCALE GENOMIC DNA]</scope>
    <source>
        <strain evidence="12 13">NY-02</strain>
    </source>
</reference>
<feature type="domain" description="AAA+ ATPase" evidence="11">
    <location>
        <begin position="64"/>
        <end position="191"/>
    </location>
</feature>
<evidence type="ECO:0000313" key="13">
    <source>
        <dbReference type="Proteomes" id="UP000266302"/>
    </source>
</evidence>
<dbReference type="InterPro" id="IPR004605">
    <property type="entry name" value="DNA_helicase_Holl-junc_RuvB"/>
</dbReference>
<dbReference type="SUPFAM" id="SSF46785">
    <property type="entry name" value="Winged helix' DNA-binding domain"/>
    <property type="match status" value="1"/>
</dbReference>
<gene>
    <name evidence="9 12" type="primary">ruvB</name>
    <name evidence="12" type="ORF">D3F03_14560</name>
</gene>
<dbReference type="EMBL" id="QXJC01000007">
    <property type="protein sequence ID" value="RID97474.1"/>
    <property type="molecule type" value="Genomic_DNA"/>
</dbReference>
<sequence length="356" mass="38829">MTIQTDDFAPAPPKRVISAAPASPQEEAIERALRPKLLQEYVGQAKAREQLEIFIGAAKKRGEALDHVLLFGPPGLGKTTLSHIIAAELGVNLRQTSGPVLEKPKDLAALLTNLERNDVLFIDEIHRLSPVVEEILYPALEDYQIDIMIGEGPAARSIKLDLQPFTLVGATTRAGMLTNPLRDRFGIVARLEFYTPEELARIVRRSAGLLGTPMDDAGGFELARRSRGTPRIANRLLRRVRDYAEVKGEGHITQDIANRALAMLDVDPQGFDVMDRKLLEALIHRFDGGPVGLDNIAASIGEEAGTIEDVIEPYLIQQGYLQRTTRGRVATLAAYRHLGVTPPQAAGGLFDAGASQ</sequence>
<feature type="binding site" evidence="9">
    <location>
        <position position="328"/>
    </location>
    <ligand>
        <name>DNA</name>
        <dbReference type="ChEBI" id="CHEBI:16991"/>
    </ligand>
</feature>
<dbReference type="InterPro" id="IPR008823">
    <property type="entry name" value="RuvB_wg_C"/>
</dbReference>
<dbReference type="FunFam" id="1.10.8.60:FF:000023">
    <property type="entry name" value="Holliday junction ATP-dependent DNA helicase RuvB"/>
    <property type="match status" value="1"/>
</dbReference>
<dbReference type="GO" id="GO:0009378">
    <property type="term" value="F:four-way junction helicase activity"/>
    <property type="evidence" value="ECO:0007669"/>
    <property type="project" value="InterPro"/>
</dbReference>
<keyword evidence="4 9" id="KW-0378">Hydrolase</keyword>
<comment type="caution">
    <text evidence="9">Lacks conserved residue(s) required for the propagation of feature annotation.</text>
</comment>
<dbReference type="Gene3D" id="3.40.50.300">
    <property type="entry name" value="P-loop containing nucleotide triphosphate hydrolases"/>
    <property type="match status" value="1"/>
</dbReference>
<dbReference type="OrthoDB" id="9804478at2"/>
<accession>A0A398C5J9</accession>
<dbReference type="PANTHER" id="PTHR42848">
    <property type="match status" value="1"/>
</dbReference>
<evidence type="ECO:0000256" key="2">
    <source>
        <dbReference type="ARBA" id="ARBA00022741"/>
    </source>
</evidence>
<feature type="binding site" evidence="9">
    <location>
        <position position="194"/>
    </location>
    <ligand>
        <name>ATP</name>
        <dbReference type="ChEBI" id="CHEBI:30616"/>
    </ligand>
</feature>
<keyword evidence="5 9" id="KW-0067">ATP-binding</keyword>
<keyword evidence="1 9" id="KW-0963">Cytoplasm</keyword>
<dbReference type="NCBIfam" id="TIGR00635">
    <property type="entry name" value="ruvB"/>
    <property type="match status" value="1"/>
</dbReference>
<dbReference type="AlphaFoldDB" id="A0A398C5J9"/>
<dbReference type="GO" id="GO:0048476">
    <property type="term" value="C:Holliday junction resolvase complex"/>
    <property type="evidence" value="ECO:0007669"/>
    <property type="project" value="UniProtKB-UniRule"/>
</dbReference>
<dbReference type="NCBIfam" id="NF000868">
    <property type="entry name" value="PRK00080.1"/>
    <property type="match status" value="1"/>
</dbReference>
<comment type="caution">
    <text evidence="12">The sequence shown here is derived from an EMBL/GenBank/DDBJ whole genome shotgun (WGS) entry which is preliminary data.</text>
</comment>
<comment type="similarity">
    <text evidence="9">Belongs to the RuvB family.</text>
</comment>
<organism evidence="12 13">
    <name type="scientific">Simplicispira hankyongi</name>
    <dbReference type="NCBI Taxonomy" id="2315688"/>
    <lineage>
        <taxon>Bacteria</taxon>
        <taxon>Pseudomonadati</taxon>
        <taxon>Pseudomonadota</taxon>
        <taxon>Betaproteobacteria</taxon>
        <taxon>Burkholderiales</taxon>
        <taxon>Comamonadaceae</taxon>
        <taxon>Simplicispira</taxon>
    </lineage>
</organism>
<dbReference type="HAMAP" id="MF_00016">
    <property type="entry name" value="DNA_HJ_migration_RuvB"/>
    <property type="match status" value="1"/>
</dbReference>
<dbReference type="FunFam" id="1.10.10.10:FF:000086">
    <property type="entry name" value="Holliday junction ATP-dependent DNA helicase RuvB"/>
    <property type="match status" value="1"/>
</dbReference>
<feature type="binding site" evidence="9">
    <location>
        <position position="231"/>
    </location>
    <ligand>
        <name>ATP</name>
        <dbReference type="ChEBI" id="CHEBI:30616"/>
    </ligand>
</feature>
<feature type="binding site" evidence="9">
    <location>
        <position position="75"/>
    </location>
    <ligand>
        <name>ATP</name>
        <dbReference type="ChEBI" id="CHEBI:30616"/>
    </ligand>
</feature>
<feature type="binding site" evidence="9">
    <location>
        <position position="80"/>
    </location>
    <ligand>
        <name>ATP</name>
        <dbReference type="ChEBI" id="CHEBI:30616"/>
    </ligand>
</feature>
<dbReference type="CDD" id="cd00009">
    <property type="entry name" value="AAA"/>
    <property type="match status" value="1"/>
</dbReference>
<keyword evidence="6 9" id="KW-0238">DNA-binding</keyword>
<keyword evidence="8 9" id="KW-0234">DNA repair</keyword>
<evidence type="ECO:0000313" key="12">
    <source>
        <dbReference type="EMBL" id="RID97474.1"/>
    </source>
</evidence>
<dbReference type="FunFam" id="3.40.50.300:FF:000073">
    <property type="entry name" value="Holliday junction ATP-dependent DNA helicase RuvB"/>
    <property type="match status" value="1"/>
</dbReference>
<comment type="domain">
    <text evidence="9">Has 3 domains, the large (RuvB-L) and small ATPase (RuvB-S) domains and the C-terminal head (RuvB-H) domain. The head domain binds DNA, while the ATPase domains jointly bind ATP, ADP or are empty depending on the state of the subunit in the translocation cycle. During a single DNA translocation step the structure of each domain remains the same, but their relative positions change.</text>
</comment>
<feature type="region of interest" description="Head domain (RuvB-H)" evidence="9">
    <location>
        <begin position="268"/>
        <end position="356"/>
    </location>
</feature>
<feature type="region of interest" description="Disordered" evidence="10">
    <location>
        <begin position="1"/>
        <end position="23"/>
    </location>
</feature>
<dbReference type="Pfam" id="PF17864">
    <property type="entry name" value="AAA_lid_4"/>
    <property type="match status" value="1"/>
</dbReference>
<feature type="region of interest" description="Small ATPAse domain (RuvB-S)" evidence="9">
    <location>
        <begin position="195"/>
        <end position="265"/>
    </location>
</feature>
<dbReference type="GO" id="GO:0000400">
    <property type="term" value="F:four-way junction DNA binding"/>
    <property type="evidence" value="ECO:0007669"/>
    <property type="project" value="UniProtKB-UniRule"/>
</dbReference>
<evidence type="ECO:0000259" key="11">
    <source>
        <dbReference type="SMART" id="SM00382"/>
    </source>
</evidence>
<keyword evidence="2 9" id="KW-0547">Nucleotide-binding</keyword>
<evidence type="ECO:0000256" key="4">
    <source>
        <dbReference type="ARBA" id="ARBA00022801"/>
    </source>
</evidence>
<dbReference type="Gene3D" id="1.10.8.60">
    <property type="match status" value="1"/>
</dbReference>
<evidence type="ECO:0000256" key="7">
    <source>
        <dbReference type="ARBA" id="ARBA00023172"/>
    </source>
</evidence>
<dbReference type="Proteomes" id="UP000266302">
    <property type="component" value="Unassembled WGS sequence"/>
</dbReference>
<comment type="catalytic activity">
    <reaction evidence="9">
        <text>ATP + H2O = ADP + phosphate + H(+)</text>
        <dbReference type="Rhea" id="RHEA:13065"/>
        <dbReference type="ChEBI" id="CHEBI:15377"/>
        <dbReference type="ChEBI" id="CHEBI:15378"/>
        <dbReference type="ChEBI" id="CHEBI:30616"/>
        <dbReference type="ChEBI" id="CHEBI:43474"/>
        <dbReference type="ChEBI" id="CHEBI:456216"/>
    </reaction>
</comment>
<feature type="binding site" evidence="9">
    <location>
        <position position="323"/>
    </location>
    <ligand>
        <name>DNA</name>
        <dbReference type="ChEBI" id="CHEBI:16991"/>
    </ligand>
</feature>
<dbReference type="EC" id="3.6.4.-" evidence="9"/>
<feature type="binding site" evidence="9">
    <location>
        <position position="34"/>
    </location>
    <ligand>
        <name>ATP</name>
        <dbReference type="ChEBI" id="CHEBI:30616"/>
    </ligand>
</feature>
<evidence type="ECO:0000256" key="1">
    <source>
        <dbReference type="ARBA" id="ARBA00022490"/>
    </source>
</evidence>
<feature type="binding site" evidence="9">
    <location>
        <position position="78"/>
    </location>
    <ligand>
        <name>ATP</name>
        <dbReference type="ChEBI" id="CHEBI:30616"/>
    </ligand>
</feature>
<dbReference type="GO" id="GO:0005737">
    <property type="term" value="C:cytoplasm"/>
    <property type="evidence" value="ECO:0007669"/>
    <property type="project" value="UniProtKB-SubCell"/>
</dbReference>
<keyword evidence="12" id="KW-0347">Helicase</keyword>